<comment type="similarity">
    <text evidence="3 9">Belongs to the ARF family.</text>
</comment>
<dbReference type="Proteomes" id="UP000775213">
    <property type="component" value="Unassembled WGS sequence"/>
</dbReference>
<dbReference type="PANTHER" id="PTHR31384">
    <property type="entry name" value="AUXIN RESPONSE FACTOR 4-RELATED"/>
    <property type="match status" value="1"/>
</dbReference>
<keyword evidence="12" id="KW-1185">Reference proteome</keyword>
<dbReference type="SMART" id="SM01019">
    <property type="entry name" value="B3"/>
    <property type="match status" value="1"/>
</dbReference>
<evidence type="ECO:0000256" key="9">
    <source>
        <dbReference type="RuleBase" id="RU004561"/>
    </source>
</evidence>
<dbReference type="InterPro" id="IPR010525">
    <property type="entry name" value="ARF_dom"/>
</dbReference>
<comment type="subunit">
    <text evidence="9">Homodimers and heterodimers.</text>
</comment>
<evidence type="ECO:0000256" key="5">
    <source>
        <dbReference type="ARBA" id="ARBA00023125"/>
    </source>
</evidence>
<proteinExistence type="inferred from homology"/>
<reference evidence="11 12" key="1">
    <citation type="journal article" date="2021" name="Hortic Res">
        <title>Chromosome-scale assembly of the Dendrobium chrysotoxum genome enhances the understanding of orchid evolution.</title>
        <authorList>
            <person name="Zhang Y."/>
            <person name="Zhang G.Q."/>
            <person name="Zhang D."/>
            <person name="Liu X.D."/>
            <person name="Xu X.Y."/>
            <person name="Sun W.H."/>
            <person name="Yu X."/>
            <person name="Zhu X."/>
            <person name="Wang Z.W."/>
            <person name="Zhao X."/>
            <person name="Zhong W.Y."/>
            <person name="Chen H."/>
            <person name="Yin W.L."/>
            <person name="Huang T."/>
            <person name="Niu S.C."/>
            <person name="Liu Z.J."/>
        </authorList>
    </citation>
    <scope>NUCLEOTIDE SEQUENCE [LARGE SCALE GENOMIC DNA]</scope>
    <source>
        <strain evidence="11">Lindl</strain>
    </source>
</reference>
<keyword evidence="5 9" id="KW-0238">DNA-binding</keyword>
<sequence length="375" mass="42296">MPYFPLEEKKNTLITMPSKIDKGKAPYAAGESPAVDRAIWNALAFSSPNFPSAGSAVYYFSDGHAEQCCSRPPQYLIPSFAFPCHLAAVNLHADPTTEQVFATFSLTTDFSSPTTTAKTFSGSGFTSVVKTLSKSETNRKSKSFLMLPARAHEVLCYSGDDLDVYDLNNRRWRFRHVVTGSPPLHLLTNGWGHFVSSKMLVAGDAVVFVRDADGIIFVGCRRCDGDECDVIAMNMESSSSLITKRLRKKREEAEMVMEAMRWAVEDGEGMVEGRYYPDSKLPVYVVKKEVVETAMRVQWKRGMRVQKEWEMADGFTCWLQGTVRALSPGSFNTPWRMLEVIWDKTCKRTLENPWDVEPYQALITQMPEEEIQILD</sequence>
<dbReference type="AlphaFoldDB" id="A0AAV7GGE5"/>
<comment type="subcellular location">
    <subcellularLocation>
        <location evidence="2 9">Nucleus</location>
    </subcellularLocation>
</comment>
<evidence type="ECO:0000256" key="4">
    <source>
        <dbReference type="ARBA" id="ARBA00023015"/>
    </source>
</evidence>
<protein>
    <recommendedName>
        <fullName evidence="9">Auxin response factor</fullName>
    </recommendedName>
</protein>
<evidence type="ECO:0000256" key="1">
    <source>
        <dbReference type="ARBA" id="ARBA00003182"/>
    </source>
</evidence>
<dbReference type="GO" id="GO:0005634">
    <property type="term" value="C:nucleus"/>
    <property type="evidence" value="ECO:0007669"/>
    <property type="project" value="UniProtKB-SubCell"/>
</dbReference>
<dbReference type="GO" id="GO:0003677">
    <property type="term" value="F:DNA binding"/>
    <property type="evidence" value="ECO:0007669"/>
    <property type="project" value="UniProtKB-KW"/>
</dbReference>
<keyword evidence="4 9" id="KW-0805">Transcription regulation</keyword>
<feature type="domain" description="TF-B3" evidence="10">
    <location>
        <begin position="162"/>
        <end position="224"/>
    </location>
</feature>
<dbReference type="Pfam" id="PF06507">
    <property type="entry name" value="ARF_AD"/>
    <property type="match status" value="1"/>
</dbReference>
<comment type="function">
    <text evidence="1 9">Auxin response factors (ARFs) are transcriptional factors that bind specifically to the DNA sequence 5'-TGTCTC-3' found in the auxin-responsive promoter elements (AuxREs).</text>
</comment>
<dbReference type="EMBL" id="JAGFBR010000015">
    <property type="protein sequence ID" value="KAH0454944.1"/>
    <property type="molecule type" value="Genomic_DNA"/>
</dbReference>
<dbReference type="Pfam" id="PF02362">
    <property type="entry name" value="B3"/>
    <property type="match status" value="1"/>
</dbReference>
<dbReference type="InterPro" id="IPR003340">
    <property type="entry name" value="B3_DNA-bd"/>
</dbReference>
<keyword evidence="8 9" id="KW-0927">Auxin signaling pathway</keyword>
<organism evidence="11 12">
    <name type="scientific">Dendrobium chrysotoxum</name>
    <name type="common">Orchid</name>
    <dbReference type="NCBI Taxonomy" id="161865"/>
    <lineage>
        <taxon>Eukaryota</taxon>
        <taxon>Viridiplantae</taxon>
        <taxon>Streptophyta</taxon>
        <taxon>Embryophyta</taxon>
        <taxon>Tracheophyta</taxon>
        <taxon>Spermatophyta</taxon>
        <taxon>Magnoliopsida</taxon>
        <taxon>Liliopsida</taxon>
        <taxon>Asparagales</taxon>
        <taxon>Orchidaceae</taxon>
        <taxon>Epidendroideae</taxon>
        <taxon>Malaxideae</taxon>
        <taxon>Dendrobiinae</taxon>
        <taxon>Dendrobium</taxon>
    </lineage>
</organism>
<keyword evidence="6 9" id="KW-0804">Transcription</keyword>
<evidence type="ECO:0000256" key="8">
    <source>
        <dbReference type="ARBA" id="ARBA00023294"/>
    </source>
</evidence>
<dbReference type="GO" id="GO:0009734">
    <property type="term" value="P:auxin-activated signaling pathway"/>
    <property type="evidence" value="ECO:0007669"/>
    <property type="project" value="UniProtKB-KW"/>
</dbReference>
<evidence type="ECO:0000313" key="12">
    <source>
        <dbReference type="Proteomes" id="UP000775213"/>
    </source>
</evidence>
<evidence type="ECO:0000256" key="3">
    <source>
        <dbReference type="ARBA" id="ARBA00007853"/>
    </source>
</evidence>
<dbReference type="CDD" id="cd10017">
    <property type="entry name" value="B3_DNA"/>
    <property type="match status" value="1"/>
</dbReference>
<dbReference type="InterPro" id="IPR044835">
    <property type="entry name" value="ARF_plant"/>
</dbReference>
<dbReference type="GO" id="GO:0006355">
    <property type="term" value="P:regulation of DNA-templated transcription"/>
    <property type="evidence" value="ECO:0007669"/>
    <property type="project" value="InterPro"/>
</dbReference>
<dbReference type="PROSITE" id="PS50863">
    <property type="entry name" value="B3"/>
    <property type="match status" value="1"/>
</dbReference>
<comment type="caution">
    <text evidence="11">The sequence shown here is derived from an EMBL/GenBank/DDBJ whole genome shotgun (WGS) entry which is preliminary data.</text>
</comment>
<evidence type="ECO:0000256" key="7">
    <source>
        <dbReference type="ARBA" id="ARBA00023242"/>
    </source>
</evidence>
<evidence type="ECO:0000256" key="2">
    <source>
        <dbReference type="ARBA" id="ARBA00004123"/>
    </source>
</evidence>
<dbReference type="InterPro" id="IPR015300">
    <property type="entry name" value="DNA-bd_pseudobarrel_sf"/>
</dbReference>
<dbReference type="SUPFAM" id="SSF101936">
    <property type="entry name" value="DNA-binding pseudobarrel domain"/>
    <property type="match status" value="1"/>
</dbReference>
<accession>A0AAV7GGE5</accession>
<evidence type="ECO:0000259" key="10">
    <source>
        <dbReference type="PROSITE" id="PS50863"/>
    </source>
</evidence>
<dbReference type="PANTHER" id="PTHR31384:SF94">
    <property type="entry name" value="AUXIN RESPONSE FACTOR 17"/>
    <property type="match status" value="1"/>
</dbReference>
<evidence type="ECO:0000256" key="6">
    <source>
        <dbReference type="ARBA" id="ARBA00023163"/>
    </source>
</evidence>
<keyword evidence="7 9" id="KW-0539">Nucleus</keyword>
<gene>
    <name evidence="11" type="ORF">IEQ34_016868</name>
</gene>
<name>A0AAV7GGE5_DENCH</name>
<dbReference type="Gene3D" id="2.40.330.10">
    <property type="entry name" value="DNA-binding pseudobarrel domain"/>
    <property type="match status" value="1"/>
</dbReference>
<evidence type="ECO:0000313" key="11">
    <source>
        <dbReference type="EMBL" id="KAH0454944.1"/>
    </source>
</evidence>